<organism evidence="2 3">
    <name type="scientific">Meripilus lineatus</name>
    <dbReference type="NCBI Taxonomy" id="2056292"/>
    <lineage>
        <taxon>Eukaryota</taxon>
        <taxon>Fungi</taxon>
        <taxon>Dikarya</taxon>
        <taxon>Basidiomycota</taxon>
        <taxon>Agaricomycotina</taxon>
        <taxon>Agaricomycetes</taxon>
        <taxon>Polyporales</taxon>
        <taxon>Meripilaceae</taxon>
        <taxon>Meripilus</taxon>
    </lineage>
</organism>
<feature type="region of interest" description="Disordered" evidence="1">
    <location>
        <begin position="80"/>
        <end position="111"/>
    </location>
</feature>
<feature type="region of interest" description="Disordered" evidence="1">
    <location>
        <begin position="231"/>
        <end position="276"/>
    </location>
</feature>
<gene>
    <name evidence="2" type="ORF">NLI96_g12873</name>
</gene>
<protein>
    <submittedName>
        <fullName evidence="2">Uncharacterized protein</fullName>
    </submittedName>
</protein>
<feature type="compositionally biased region" description="Low complexity" evidence="1">
    <location>
        <begin position="188"/>
        <end position="197"/>
    </location>
</feature>
<evidence type="ECO:0000256" key="1">
    <source>
        <dbReference type="SAM" id="MobiDB-lite"/>
    </source>
</evidence>
<dbReference type="AlphaFoldDB" id="A0AAD5UPA6"/>
<feature type="region of interest" description="Disordered" evidence="1">
    <location>
        <begin position="310"/>
        <end position="338"/>
    </location>
</feature>
<feature type="compositionally biased region" description="Basic and acidic residues" evidence="1">
    <location>
        <begin position="310"/>
        <end position="329"/>
    </location>
</feature>
<sequence length="338" mass="36710">MITLLLPSLLVAPVERDIRIINVINPFYAAVVPTFTASLANELTTSSEGSPKQPLFVSEGIRSLRSAILARHIQRILNALPNQGPTPDGSNKPTNKDTPVPKDPAPSNIISISVSPGLSRADTMAPLLRADRQPGSNSSILGVLLYIILYPVLWLLTKSPIYAMQSVLHVLFLPTPFKRALAQVSAAADPASAASQAKTKEKGDKWEDAMPEEVLKPGALYRECSVVTLNLPPPSPTISTNDPDKKPEESKGRTKGKGKTKEKSEGLEPAVELEDDGEYGGEAVGRMVWEWYEIRLKEWEAKEKAKVEAEKKANEGKNEEIVAESELHPKVVVTSPSA</sequence>
<evidence type="ECO:0000313" key="2">
    <source>
        <dbReference type="EMBL" id="KAJ3473692.1"/>
    </source>
</evidence>
<feature type="compositionally biased region" description="Basic and acidic residues" evidence="1">
    <location>
        <begin position="198"/>
        <end position="208"/>
    </location>
</feature>
<evidence type="ECO:0000313" key="3">
    <source>
        <dbReference type="Proteomes" id="UP001212997"/>
    </source>
</evidence>
<comment type="caution">
    <text evidence="2">The sequence shown here is derived from an EMBL/GenBank/DDBJ whole genome shotgun (WGS) entry which is preliminary data.</text>
</comment>
<name>A0AAD5UPA6_9APHY</name>
<dbReference type="Proteomes" id="UP001212997">
    <property type="component" value="Unassembled WGS sequence"/>
</dbReference>
<accession>A0AAD5UPA6</accession>
<feature type="region of interest" description="Disordered" evidence="1">
    <location>
        <begin position="188"/>
        <end position="209"/>
    </location>
</feature>
<dbReference type="EMBL" id="JANAWD010001290">
    <property type="protein sequence ID" value="KAJ3473692.1"/>
    <property type="molecule type" value="Genomic_DNA"/>
</dbReference>
<proteinExistence type="predicted"/>
<feature type="compositionally biased region" description="Basic and acidic residues" evidence="1">
    <location>
        <begin position="242"/>
        <end position="252"/>
    </location>
</feature>
<feature type="compositionally biased region" description="Polar residues" evidence="1">
    <location>
        <begin position="80"/>
        <end position="97"/>
    </location>
</feature>
<reference evidence="2" key="1">
    <citation type="submission" date="2022-07" db="EMBL/GenBank/DDBJ databases">
        <title>Genome Sequence of Physisporinus lineatus.</title>
        <authorList>
            <person name="Buettner E."/>
        </authorList>
    </citation>
    <scope>NUCLEOTIDE SEQUENCE</scope>
    <source>
        <strain evidence="2">VT162</strain>
    </source>
</reference>
<keyword evidence="3" id="KW-1185">Reference proteome</keyword>